<proteinExistence type="predicted"/>
<evidence type="ECO:0000313" key="2">
    <source>
        <dbReference type="EMBL" id="KAK2984842.1"/>
    </source>
</evidence>
<accession>A0AA88URB9</accession>
<comment type="caution">
    <text evidence="2">The sequence shown here is derived from an EMBL/GenBank/DDBJ whole genome shotgun (WGS) entry which is preliminary data.</text>
</comment>
<gene>
    <name evidence="2" type="ORF">RJ640_004667</name>
</gene>
<protein>
    <recommendedName>
        <fullName evidence="1">Aminotransferase-like plant mobile domain-containing protein</fullName>
    </recommendedName>
</protein>
<dbReference type="Pfam" id="PF10536">
    <property type="entry name" value="PMD"/>
    <property type="match status" value="1"/>
</dbReference>
<evidence type="ECO:0000259" key="1">
    <source>
        <dbReference type="Pfam" id="PF10536"/>
    </source>
</evidence>
<reference evidence="2" key="1">
    <citation type="submission" date="2022-12" db="EMBL/GenBank/DDBJ databases">
        <title>Draft genome assemblies for two species of Escallonia (Escalloniales).</title>
        <authorList>
            <person name="Chanderbali A."/>
            <person name="Dervinis C."/>
            <person name="Anghel I."/>
            <person name="Soltis D."/>
            <person name="Soltis P."/>
            <person name="Zapata F."/>
        </authorList>
    </citation>
    <scope>NUCLEOTIDE SEQUENCE</scope>
    <source>
        <strain evidence="2">UCBG92.1500</strain>
        <tissue evidence="2">Leaf</tissue>
    </source>
</reference>
<organism evidence="2 3">
    <name type="scientific">Escallonia rubra</name>
    <dbReference type="NCBI Taxonomy" id="112253"/>
    <lineage>
        <taxon>Eukaryota</taxon>
        <taxon>Viridiplantae</taxon>
        <taxon>Streptophyta</taxon>
        <taxon>Embryophyta</taxon>
        <taxon>Tracheophyta</taxon>
        <taxon>Spermatophyta</taxon>
        <taxon>Magnoliopsida</taxon>
        <taxon>eudicotyledons</taxon>
        <taxon>Gunneridae</taxon>
        <taxon>Pentapetalae</taxon>
        <taxon>asterids</taxon>
        <taxon>campanulids</taxon>
        <taxon>Escalloniales</taxon>
        <taxon>Escalloniaceae</taxon>
        <taxon>Escallonia</taxon>
    </lineage>
</organism>
<dbReference type="AlphaFoldDB" id="A0AA88URB9"/>
<dbReference type="EMBL" id="JAVXUO010001214">
    <property type="protein sequence ID" value="KAK2984842.1"/>
    <property type="molecule type" value="Genomic_DNA"/>
</dbReference>
<dbReference type="InterPro" id="IPR019557">
    <property type="entry name" value="AminoTfrase-like_pln_mobile"/>
</dbReference>
<evidence type="ECO:0000313" key="3">
    <source>
        <dbReference type="Proteomes" id="UP001187471"/>
    </source>
</evidence>
<keyword evidence="3" id="KW-1185">Reference proteome</keyword>
<dbReference type="Proteomes" id="UP001187471">
    <property type="component" value="Unassembled WGS sequence"/>
</dbReference>
<sequence>MEASPHTSHTTLPWISPVQALTVHGMKSAKRASAVTSFFSWDSIADFVHTLLRPLRSLMGNRGVSYSAYSSYVDQYTLHFKDFIPLHIFANTGQKPVLLADAGASEVLEHGLVIVHCAPIQLLKLWAWERFPALQPTAKIMNFEEPRSARWHDLKNQLAVEDVRAAVDSAGEDPYEEHFRSSRPISIDEYLGFGMLRYSFHTRPEET</sequence>
<name>A0AA88URB9_9ASTE</name>
<feature type="domain" description="Aminotransferase-like plant mobile" evidence="1">
    <location>
        <begin position="114"/>
        <end position="172"/>
    </location>
</feature>